<accession>F0J3N8</accession>
<dbReference type="AlphaFoldDB" id="F0J3N8"/>
<protein>
    <submittedName>
        <fullName evidence="1">Uncharacterized protein</fullName>
    </submittedName>
</protein>
<proteinExistence type="predicted"/>
<reference evidence="1 2" key="1">
    <citation type="submission" date="2010-12" db="EMBL/GenBank/DDBJ databases">
        <title>Whole genome sequence of Acidiphilium multivorum AIU301.</title>
        <authorList>
            <person name="Narita-Yamada S."/>
            <person name="Nakamura S."/>
            <person name="Ito N."/>
            <person name="Takarada H."/>
            <person name="Katano Y."/>
            <person name="Nakazawa H."/>
            <person name="Hosoyama A."/>
            <person name="Yamada R."/>
            <person name="Fujita N."/>
        </authorList>
    </citation>
    <scope>NUCLEOTIDE SEQUENCE [LARGE SCALE GENOMIC DNA]</scope>
    <source>
        <strain evidence="2">DSM 11245 / JCM 8867 / AIU301</strain>
    </source>
</reference>
<gene>
    <name evidence="1" type="ordered locus">ACMV_05470</name>
</gene>
<sequence length="60" mass="6646">MPVTMRQTHASDKKLFVDYAGDTVLVVVGRLTCETRAAQISSRFSAHRAASMPRRPQLDA</sequence>
<dbReference type="HOGENOM" id="CLU_3003485_0_0_5"/>
<keyword evidence="2" id="KW-1185">Reference proteome</keyword>
<dbReference type="EMBL" id="AP012035">
    <property type="protein sequence ID" value="BAJ79894.1"/>
    <property type="molecule type" value="Genomic_DNA"/>
</dbReference>
<name>F0J3N8_ACIMA</name>
<dbReference type="KEGG" id="amv:ACMV_05470"/>
<organism evidence="1 2">
    <name type="scientific">Acidiphilium multivorum (strain DSM 11245 / JCM 8867 / NBRC 100883 / AIU 301)</name>
    <dbReference type="NCBI Taxonomy" id="926570"/>
    <lineage>
        <taxon>Bacteria</taxon>
        <taxon>Pseudomonadati</taxon>
        <taxon>Pseudomonadota</taxon>
        <taxon>Alphaproteobacteria</taxon>
        <taxon>Acetobacterales</taxon>
        <taxon>Acidocellaceae</taxon>
        <taxon>Acidiphilium</taxon>
    </lineage>
</organism>
<dbReference type="Proteomes" id="UP000007100">
    <property type="component" value="Chromosome"/>
</dbReference>
<evidence type="ECO:0000313" key="1">
    <source>
        <dbReference type="EMBL" id="BAJ79894.1"/>
    </source>
</evidence>
<evidence type="ECO:0000313" key="2">
    <source>
        <dbReference type="Proteomes" id="UP000007100"/>
    </source>
</evidence>